<organism evidence="2 3">
    <name type="scientific">Catenaria anguillulae PL171</name>
    <dbReference type="NCBI Taxonomy" id="765915"/>
    <lineage>
        <taxon>Eukaryota</taxon>
        <taxon>Fungi</taxon>
        <taxon>Fungi incertae sedis</taxon>
        <taxon>Blastocladiomycota</taxon>
        <taxon>Blastocladiomycetes</taxon>
        <taxon>Blastocladiales</taxon>
        <taxon>Catenariaceae</taxon>
        <taxon>Catenaria</taxon>
    </lineage>
</organism>
<feature type="region of interest" description="Disordered" evidence="1">
    <location>
        <begin position="25"/>
        <end position="75"/>
    </location>
</feature>
<gene>
    <name evidence="2" type="ORF">BCR44DRAFT_66992</name>
</gene>
<comment type="caution">
    <text evidence="2">The sequence shown here is derived from an EMBL/GenBank/DDBJ whole genome shotgun (WGS) entry which is preliminary data.</text>
</comment>
<dbReference type="EMBL" id="MCFL01000077">
    <property type="protein sequence ID" value="ORZ30680.1"/>
    <property type="molecule type" value="Genomic_DNA"/>
</dbReference>
<evidence type="ECO:0000313" key="3">
    <source>
        <dbReference type="Proteomes" id="UP000193411"/>
    </source>
</evidence>
<reference evidence="2 3" key="1">
    <citation type="submission" date="2016-07" db="EMBL/GenBank/DDBJ databases">
        <title>Pervasive Adenine N6-methylation of Active Genes in Fungi.</title>
        <authorList>
            <consortium name="DOE Joint Genome Institute"/>
            <person name="Mondo S.J."/>
            <person name="Dannebaum R.O."/>
            <person name="Kuo R.C."/>
            <person name="Labutti K."/>
            <person name="Haridas S."/>
            <person name="Kuo A."/>
            <person name="Salamov A."/>
            <person name="Ahrendt S.R."/>
            <person name="Lipzen A."/>
            <person name="Sullivan W."/>
            <person name="Andreopoulos W.B."/>
            <person name="Clum A."/>
            <person name="Lindquist E."/>
            <person name="Daum C."/>
            <person name="Ramamoorthy G.K."/>
            <person name="Gryganskyi A."/>
            <person name="Culley D."/>
            <person name="Magnuson J.K."/>
            <person name="James T.Y."/>
            <person name="O'Malley M.A."/>
            <person name="Stajich J.E."/>
            <person name="Spatafora J.W."/>
            <person name="Visel A."/>
            <person name="Grigoriev I.V."/>
        </authorList>
    </citation>
    <scope>NUCLEOTIDE SEQUENCE [LARGE SCALE GENOMIC DNA]</scope>
    <source>
        <strain evidence="2 3">PL171</strain>
    </source>
</reference>
<proteinExistence type="predicted"/>
<feature type="non-terminal residue" evidence="2">
    <location>
        <position position="267"/>
    </location>
</feature>
<dbReference type="AlphaFoldDB" id="A0A1Y2H7W8"/>
<feature type="compositionally biased region" description="Polar residues" evidence="1">
    <location>
        <begin position="27"/>
        <end position="39"/>
    </location>
</feature>
<name>A0A1Y2H7W8_9FUNG</name>
<dbReference type="Proteomes" id="UP000193411">
    <property type="component" value="Unassembled WGS sequence"/>
</dbReference>
<accession>A0A1Y2H7W8</accession>
<keyword evidence="3" id="KW-1185">Reference proteome</keyword>
<sequence>MNPIPPVSDPTPTSARAPTLVAVPVTATASQPLDSSASPHLTARAPKRPRPADAVPDQCRGAATSPTSMASPKSDLLDLADSDHAHAQHNKRIKRDGSSSLTTIGTKNEIDSLLSRLPSPHDDPHVMDAVFPDRNAKLSFVASVTNALLSSPTHDNHMLSVIDCSATPDHPTNASISVLLRWMGNALDDNQLDVPSALIDLFFRIPISCSAPPTSEPSFQSIWRDLVRRCGELAHKSSRQGMSADPLFAALLHLVMGDVFFFAPTQL</sequence>
<evidence type="ECO:0000313" key="2">
    <source>
        <dbReference type="EMBL" id="ORZ30680.1"/>
    </source>
</evidence>
<protein>
    <submittedName>
        <fullName evidence="2">Uncharacterized protein</fullName>
    </submittedName>
</protein>
<evidence type="ECO:0000256" key="1">
    <source>
        <dbReference type="SAM" id="MobiDB-lite"/>
    </source>
</evidence>